<dbReference type="InterPro" id="IPR011006">
    <property type="entry name" value="CheY-like_superfamily"/>
</dbReference>
<dbReference type="GO" id="GO:0000976">
    <property type="term" value="F:transcription cis-regulatory region binding"/>
    <property type="evidence" value="ECO:0007669"/>
    <property type="project" value="TreeGrafter"/>
</dbReference>
<dbReference type="GO" id="GO:0000156">
    <property type="term" value="F:phosphorelay response regulator activity"/>
    <property type="evidence" value="ECO:0007669"/>
    <property type="project" value="TreeGrafter"/>
</dbReference>
<evidence type="ECO:0000313" key="9">
    <source>
        <dbReference type="Proteomes" id="UP000317371"/>
    </source>
</evidence>
<keyword evidence="9" id="KW-1185">Reference proteome</keyword>
<dbReference type="Pfam" id="PF00072">
    <property type="entry name" value="Response_reg"/>
    <property type="match status" value="1"/>
</dbReference>
<dbReference type="PANTHER" id="PTHR48111">
    <property type="entry name" value="REGULATOR OF RPOS"/>
    <property type="match status" value="1"/>
</dbReference>
<dbReference type="PANTHER" id="PTHR48111:SF4">
    <property type="entry name" value="DNA-BINDING DUAL TRANSCRIPTIONAL REGULATOR OMPR"/>
    <property type="match status" value="1"/>
</dbReference>
<dbReference type="EMBL" id="VIGC01000019">
    <property type="protein sequence ID" value="TQE94876.1"/>
    <property type="molecule type" value="Genomic_DNA"/>
</dbReference>
<dbReference type="RefSeq" id="WP_141610918.1">
    <property type="nucleotide sequence ID" value="NZ_VIGC02000019.1"/>
</dbReference>
<dbReference type="Proteomes" id="UP000317371">
    <property type="component" value="Unassembled WGS sequence"/>
</dbReference>
<keyword evidence="1 6" id="KW-0597">Phosphoprotein</keyword>
<dbReference type="SUPFAM" id="SSF52172">
    <property type="entry name" value="CheY-like"/>
    <property type="match status" value="1"/>
</dbReference>
<evidence type="ECO:0000256" key="5">
    <source>
        <dbReference type="ARBA" id="ARBA00023163"/>
    </source>
</evidence>
<name>A0A540VDN0_9CHLR</name>
<dbReference type="FunFam" id="3.40.50.2300:FF:000001">
    <property type="entry name" value="DNA-binding response regulator PhoB"/>
    <property type="match status" value="1"/>
</dbReference>
<evidence type="ECO:0000256" key="6">
    <source>
        <dbReference type="PROSITE-ProRule" id="PRU00169"/>
    </source>
</evidence>
<protein>
    <submittedName>
        <fullName evidence="8">Response regulator transcription factor</fullName>
    </submittedName>
</protein>
<proteinExistence type="predicted"/>
<comment type="caution">
    <text evidence="8">The sequence shown here is derived from an EMBL/GenBank/DDBJ whole genome shotgun (WGS) entry which is preliminary data.</text>
</comment>
<dbReference type="CDD" id="cd17574">
    <property type="entry name" value="REC_OmpR"/>
    <property type="match status" value="1"/>
</dbReference>
<evidence type="ECO:0000256" key="3">
    <source>
        <dbReference type="ARBA" id="ARBA00023015"/>
    </source>
</evidence>
<dbReference type="PROSITE" id="PS50110">
    <property type="entry name" value="RESPONSE_REGULATORY"/>
    <property type="match status" value="1"/>
</dbReference>
<dbReference type="InParanoid" id="A0A540VDN0"/>
<keyword evidence="5" id="KW-0804">Transcription</keyword>
<dbReference type="InterPro" id="IPR001789">
    <property type="entry name" value="Sig_transdc_resp-reg_receiver"/>
</dbReference>
<reference evidence="8 9" key="1">
    <citation type="submission" date="2019-06" db="EMBL/GenBank/DDBJ databases">
        <title>Genome sequence of Litorilinea aerophila BAA-2444.</title>
        <authorList>
            <person name="Maclea K.S."/>
            <person name="Maurais E.G."/>
            <person name="Iannazzi L.C."/>
        </authorList>
    </citation>
    <scope>NUCLEOTIDE SEQUENCE [LARGE SCALE GENOMIC DNA]</scope>
    <source>
        <strain evidence="8 9">ATCC BAA-2444</strain>
    </source>
</reference>
<dbReference type="InterPro" id="IPR039420">
    <property type="entry name" value="WalR-like"/>
</dbReference>
<sequence length="129" mass="14511">MASQTILVIEDEASTSKLLSHILRREGYQVHTARTGPEGLRLAHEVQPDLIILDIVLPGMDGYEVCRYLRADPDTEKVPILMLTAMGRPADQRVGFEMGADDYITKPFVLADLLNRIRSIFFFSNSSIF</sequence>
<dbReference type="OrthoDB" id="9802491at2"/>
<dbReference type="SMART" id="SM00448">
    <property type="entry name" value="REC"/>
    <property type="match status" value="1"/>
</dbReference>
<accession>A0A540VDN0</accession>
<evidence type="ECO:0000313" key="8">
    <source>
        <dbReference type="EMBL" id="TQE94876.1"/>
    </source>
</evidence>
<evidence type="ECO:0000256" key="2">
    <source>
        <dbReference type="ARBA" id="ARBA00023012"/>
    </source>
</evidence>
<dbReference type="GO" id="GO:0032993">
    <property type="term" value="C:protein-DNA complex"/>
    <property type="evidence" value="ECO:0007669"/>
    <property type="project" value="TreeGrafter"/>
</dbReference>
<feature type="modified residue" description="4-aspartylphosphate" evidence="6">
    <location>
        <position position="54"/>
    </location>
</feature>
<evidence type="ECO:0000256" key="4">
    <source>
        <dbReference type="ARBA" id="ARBA00023125"/>
    </source>
</evidence>
<keyword evidence="3" id="KW-0805">Transcription regulation</keyword>
<keyword evidence="4" id="KW-0238">DNA-binding</keyword>
<dbReference type="GO" id="GO:0005829">
    <property type="term" value="C:cytosol"/>
    <property type="evidence" value="ECO:0007669"/>
    <property type="project" value="TreeGrafter"/>
</dbReference>
<dbReference type="Gene3D" id="3.40.50.2300">
    <property type="match status" value="1"/>
</dbReference>
<keyword evidence="2" id="KW-0902">Two-component regulatory system</keyword>
<dbReference type="AlphaFoldDB" id="A0A540VDN0"/>
<gene>
    <name evidence="8" type="ORF">FKZ61_14770</name>
</gene>
<evidence type="ECO:0000256" key="1">
    <source>
        <dbReference type="ARBA" id="ARBA00022553"/>
    </source>
</evidence>
<feature type="domain" description="Response regulatory" evidence="7">
    <location>
        <begin position="5"/>
        <end position="121"/>
    </location>
</feature>
<dbReference type="GO" id="GO:0006355">
    <property type="term" value="P:regulation of DNA-templated transcription"/>
    <property type="evidence" value="ECO:0007669"/>
    <property type="project" value="TreeGrafter"/>
</dbReference>
<evidence type="ECO:0000259" key="7">
    <source>
        <dbReference type="PROSITE" id="PS50110"/>
    </source>
</evidence>
<organism evidence="8 9">
    <name type="scientific">Litorilinea aerophila</name>
    <dbReference type="NCBI Taxonomy" id="1204385"/>
    <lineage>
        <taxon>Bacteria</taxon>
        <taxon>Bacillati</taxon>
        <taxon>Chloroflexota</taxon>
        <taxon>Caldilineae</taxon>
        <taxon>Caldilineales</taxon>
        <taxon>Caldilineaceae</taxon>
        <taxon>Litorilinea</taxon>
    </lineage>
</organism>